<feature type="transmembrane region" description="Helical" evidence="2">
    <location>
        <begin position="289"/>
        <end position="312"/>
    </location>
</feature>
<comment type="caution">
    <text evidence="3">The sequence shown here is derived from an EMBL/GenBank/DDBJ whole genome shotgun (WGS) entry which is preliminary data.</text>
</comment>
<keyword evidence="2" id="KW-1133">Transmembrane helix</keyword>
<feature type="transmembrane region" description="Helical" evidence="2">
    <location>
        <begin position="193"/>
        <end position="212"/>
    </location>
</feature>
<dbReference type="EMBL" id="JARKIF010000019">
    <property type="protein sequence ID" value="KAJ7618480.1"/>
    <property type="molecule type" value="Genomic_DNA"/>
</dbReference>
<keyword evidence="4" id="KW-1185">Reference proteome</keyword>
<keyword evidence="2" id="KW-0472">Membrane</keyword>
<proteinExistence type="predicted"/>
<feature type="transmembrane region" description="Helical" evidence="2">
    <location>
        <begin position="72"/>
        <end position="94"/>
    </location>
</feature>
<evidence type="ECO:0000313" key="3">
    <source>
        <dbReference type="EMBL" id="KAJ7618480.1"/>
    </source>
</evidence>
<sequence length="470" mass="53478">MPSFVFSISSLPRSFSGLLFGVLKIFNANDSPALVVPEYSTPLPTKTTPIYLPPTRCIPGPSSSPSEFPDTALLGLIATVIIGFVCIVCTRFDASPPETRPPPPPKPKKLRPTSSSSTRDPWSQVIWAYLAIIVFGTPIAHHLYFDKPRLIGDLGTRIMLIVENAFLGASYSIESLFSLHIVPQWRQYCKVGFLAFSGHSIGFLVFFTYRRWYRLFADILQTPWVPFFFAPHIVPFALFASTRKLSWMLWFTYYTVDHELPTPQAMHDRLLRLPAKLYLLVGAPDSVNIWIMLGPFILNIITLTLLTIVLIARAVPWALRTIHRERDFTRKVIICDMVLATIAVCLWGGLLSFRYCYEDYRTGLPNPALSSGGHSITQTPELSCCTSFDSYGRGICAGRRKGFRNYQRTDGSCFMNYGKQSGSVWGHGGRCILFINWSLVVPIVMLYGHYYVMPEIRRQWYGWRFRRRPR</sequence>
<accession>A0AAD7BE78</accession>
<feature type="region of interest" description="Disordered" evidence="1">
    <location>
        <begin position="95"/>
        <end position="119"/>
    </location>
</feature>
<dbReference type="Proteomes" id="UP001221142">
    <property type="component" value="Unassembled WGS sequence"/>
</dbReference>
<evidence type="ECO:0000256" key="2">
    <source>
        <dbReference type="SAM" id="Phobius"/>
    </source>
</evidence>
<dbReference type="AlphaFoldDB" id="A0AAD7BE78"/>
<feature type="transmembrane region" description="Helical" evidence="2">
    <location>
        <begin position="224"/>
        <end position="242"/>
    </location>
</feature>
<reference evidence="3" key="1">
    <citation type="submission" date="2023-03" db="EMBL/GenBank/DDBJ databases">
        <title>Massive genome expansion in bonnet fungi (Mycena s.s.) driven by repeated elements and novel gene families across ecological guilds.</title>
        <authorList>
            <consortium name="Lawrence Berkeley National Laboratory"/>
            <person name="Harder C.B."/>
            <person name="Miyauchi S."/>
            <person name="Viragh M."/>
            <person name="Kuo A."/>
            <person name="Thoen E."/>
            <person name="Andreopoulos B."/>
            <person name="Lu D."/>
            <person name="Skrede I."/>
            <person name="Drula E."/>
            <person name="Henrissat B."/>
            <person name="Morin E."/>
            <person name="Kohler A."/>
            <person name="Barry K."/>
            <person name="LaButti K."/>
            <person name="Morin E."/>
            <person name="Salamov A."/>
            <person name="Lipzen A."/>
            <person name="Mereny Z."/>
            <person name="Hegedus B."/>
            <person name="Baldrian P."/>
            <person name="Stursova M."/>
            <person name="Weitz H."/>
            <person name="Taylor A."/>
            <person name="Grigoriev I.V."/>
            <person name="Nagy L.G."/>
            <person name="Martin F."/>
            <person name="Kauserud H."/>
        </authorList>
    </citation>
    <scope>NUCLEOTIDE SEQUENCE</scope>
    <source>
        <strain evidence="3">9284</strain>
    </source>
</reference>
<keyword evidence="2" id="KW-0812">Transmembrane</keyword>
<gene>
    <name evidence="3" type="ORF">FB45DRAFT_168313</name>
</gene>
<feature type="transmembrane region" description="Helical" evidence="2">
    <location>
        <begin position="333"/>
        <end position="355"/>
    </location>
</feature>
<protein>
    <submittedName>
        <fullName evidence="3">Uncharacterized protein</fullName>
    </submittedName>
</protein>
<evidence type="ECO:0000256" key="1">
    <source>
        <dbReference type="SAM" id="MobiDB-lite"/>
    </source>
</evidence>
<name>A0AAD7BE78_9AGAR</name>
<feature type="transmembrane region" description="Helical" evidence="2">
    <location>
        <begin position="126"/>
        <end position="145"/>
    </location>
</feature>
<evidence type="ECO:0000313" key="4">
    <source>
        <dbReference type="Proteomes" id="UP001221142"/>
    </source>
</evidence>
<feature type="transmembrane region" description="Helical" evidence="2">
    <location>
        <begin position="432"/>
        <end position="452"/>
    </location>
</feature>
<organism evidence="3 4">
    <name type="scientific">Roridomyces roridus</name>
    <dbReference type="NCBI Taxonomy" id="1738132"/>
    <lineage>
        <taxon>Eukaryota</taxon>
        <taxon>Fungi</taxon>
        <taxon>Dikarya</taxon>
        <taxon>Basidiomycota</taxon>
        <taxon>Agaricomycotina</taxon>
        <taxon>Agaricomycetes</taxon>
        <taxon>Agaricomycetidae</taxon>
        <taxon>Agaricales</taxon>
        <taxon>Marasmiineae</taxon>
        <taxon>Mycenaceae</taxon>
        <taxon>Roridomyces</taxon>
    </lineage>
</organism>